<sequence length="136" mass="16260">MEDYRQRGNLQPNQKFLLKMKNFLKQTAKKGLEWAAKNPKKFFTHSMVFLSVSFIGSLIQGIFFPSQSTFKIKPPNLYSKSNTTQQINKNQEKEMEKIVNELKILKMKRDRKELQKEDSLRIEYLYNQYQELQHGH</sequence>
<dbReference type="AlphaFoldDB" id="A0A1V3U223"/>
<keyword evidence="2" id="KW-0812">Transmembrane</keyword>
<keyword evidence="2" id="KW-1133">Transmembrane helix</keyword>
<comment type="caution">
    <text evidence="3">The sequence shown here is derived from an EMBL/GenBank/DDBJ whole genome shotgun (WGS) entry which is preliminary data.</text>
</comment>
<dbReference type="EMBL" id="MPOG01000010">
    <property type="protein sequence ID" value="OOH95583.1"/>
    <property type="molecule type" value="Genomic_DNA"/>
</dbReference>
<keyword evidence="4" id="KW-1185">Reference proteome</keyword>
<evidence type="ECO:0000313" key="3">
    <source>
        <dbReference type="EMBL" id="OOH95583.1"/>
    </source>
</evidence>
<gene>
    <name evidence="3" type="ORF">BMF97_09495</name>
</gene>
<feature type="coiled-coil region" evidence="1">
    <location>
        <begin position="88"/>
        <end position="115"/>
    </location>
</feature>
<evidence type="ECO:0000313" key="4">
    <source>
        <dbReference type="Proteomes" id="UP000188947"/>
    </source>
</evidence>
<evidence type="ECO:0008006" key="5">
    <source>
        <dbReference type="Google" id="ProtNLM"/>
    </source>
</evidence>
<protein>
    <recommendedName>
        <fullName evidence="5">Transmembrane protein</fullName>
    </recommendedName>
</protein>
<keyword evidence="2" id="KW-0472">Membrane</keyword>
<organism evidence="3 4">
    <name type="scientific">Elizabethkingia meningoseptica</name>
    <name type="common">Chryseobacterium meningosepticum</name>
    <dbReference type="NCBI Taxonomy" id="238"/>
    <lineage>
        <taxon>Bacteria</taxon>
        <taxon>Pseudomonadati</taxon>
        <taxon>Bacteroidota</taxon>
        <taxon>Flavobacteriia</taxon>
        <taxon>Flavobacteriales</taxon>
        <taxon>Weeksellaceae</taxon>
        <taxon>Elizabethkingia</taxon>
    </lineage>
</organism>
<evidence type="ECO:0000256" key="2">
    <source>
        <dbReference type="SAM" id="Phobius"/>
    </source>
</evidence>
<evidence type="ECO:0000256" key="1">
    <source>
        <dbReference type="SAM" id="Coils"/>
    </source>
</evidence>
<feature type="transmembrane region" description="Helical" evidence="2">
    <location>
        <begin position="42"/>
        <end position="64"/>
    </location>
</feature>
<reference evidence="3 4" key="1">
    <citation type="submission" date="2016-11" db="EMBL/GenBank/DDBJ databases">
        <title>Genome sequence and comparative genomic analysis of clinical strain Elizabethkingia meningoseptica 61421 PRCM.</title>
        <authorList>
            <person name="Wang M."/>
            <person name="Hu S."/>
            <person name="Cao L."/>
            <person name="Jiang T."/>
            <person name="Zhou Y."/>
            <person name="Ming D."/>
        </authorList>
    </citation>
    <scope>NUCLEOTIDE SEQUENCE [LARGE SCALE GENOMIC DNA]</scope>
    <source>
        <strain evidence="3 4">61421 PRCM</strain>
    </source>
</reference>
<accession>A0A1V3U223</accession>
<proteinExistence type="predicted"/>
<name>A0A1V3U223_ELIME</name>
<keyword evidence="1" id="KW-0175">Coiled coil</keyword>
<dbReference type="Proteomes" id="UP000188947">
    <property type="component" value="Unassembled WGS sequence"/>
</dbReference>